<dbReference type="AlphaFoldDB" id="A0A1H7RNK5"/>
<proteinExistence type="predicted"/>
<evidence type="ECO:0000313" key="3">
    <source>
        <dbReference type="Proteomes" id="UP000198620"/>
    </source>
</evidence>
<name>A0A1H7RNK5_9PROT</name>
<feature type="region of interest" description="Disordered" evidence="1">
    <location>
        <begin position="48"/>
        <end position="81"/>
    </location>
</feature>
<organism evidence="2 3">
    <name type="scientific">Nitrosovibrio tenuis</name>
    <dbReference type="NCBI Taxonomy" id="1233"/>
    <lineage>
        <taxon>Bacteria</taxon>
        <taxon>Pseudomonadati</taxon>
        <taxon>Pseudomonadota</taxon>
        <taxon>Betaproteobacteria</taxon>
        <taxon>Nitrosomonadales</taxon>
        <taxon>Nitrosomonadaceae</taxon>
        <taxon>Nitrosovibrio</taxon>
    </lineage>
</organism>
<reference evidence="2 3" key="1">
    <citation type="submission" date="2016-10" db="EMBL/GenBank/DDBJ databases">
        <authorList>
            <person name="de Groot N.N."/>
        </authorList>
    </citation>
    <scope>NUCLEOTIDE SEQUENCE [LARGE SCALE GENOMIC DNA]</scope>
    <source>
        <strain evidence="2 3">Nv1</strain>
    </source>
</reference>
<keyword evidence="3" id="KW-1185">Reference proteome</keyword>
<dbReference type="STRING" id="1233.SAMN05216387_11823"/>
<dbReference type="Proteomes" id="UP000198620">
    <property type="component" value="Unassembled WGS sequence"/>
</dbReference>
<accession>A0A1H7RNK5</accession>
<gene>
    <name evidence="2" type="ORF">SAMN05216387_11823</name>
</gene>
<evidence type="ECO:0000256" key="1">
    <source>
        <dbReference type="SAM" id="MobiDB-lite"/>
    </source>
</evidence>
<dbReference type="EMBL" id="FOBH01000018">
    <property type="protein sequence ID" value="SEL61404.1"/>
    <property type="molecule type" value="Genomic_DNA"/>
</dbReference>
<sequence length="81" mass="8994">MLTDKQCISRHRDDDRDICASHDHHHHDAGDNAAHYIGRLVLNIPGIPATAGNKPEAERNTQEEGECSTQEVEGSSLRHLD</sequence>
<evidence type="ECO:0000313" key="2">
    <source>
        <dbReference type="EMBL" id="SEL61404.1"/>
    </source>
</evidence>
<protein>
    <submittedName>
        <fullName evidence="2">Uncharacterized protein</fullName>
    </submittedName>
</protein>